<dbReference type="InterPro" id="IPR036086">
    <property type="entry name" value="ParB/Sulfiredoxin_sf"/>
</dbReference>
<dbReference type="PANTHER" id="PTHR33375:SF1">
    <property type="entry name" value="CHROMOSOME-PARTITIONING PROTEIN PARB-RELATED"/>
    <property type="match status" value="1"/>
</dbReference>
<reference evidence="4 5" key="1">
    <citation type="submission" date="2011-09" db="EMBL/GenBank/DDBJ databases">
        <authorList>
            <person name="Carlier A."/>
        </authorList>
    </citation>
    <scope>NUCLEOTIDE SEQUENCE [LARGE SCALE GENOMIC DNA]</scope>
    <source>
        <strain evidence="4 5">UZHbot1</strain>
    </source>
</reference>
<dbReference type="AlphaFoldDB" id="G4MBM9"/>
<dbReference type="PANTHER" id="PTHR33375">
    <property type="entry name" value="CHROMOSOME-PARTITIONING PROTEIN PARB-RELATED"/>
    <property type="match status" value="1"/>
</dbReference>
<name>G4MBM9_9BURK</name>
<evidence type="ECO:0000256" key="2">
    <source>
        <dbReference type="SAM" id="MobiDB-lite"/>
    </source>
</evidence>
<dbReference type="STRING" id="1055526.BKIR_c301_4982"/>
<dbReference type="HOGENOM" id="CLU_072315_0_0_4"/>
<dbReference type="SUPFAM" id="SSF110849">
    <property type="entry name" value="ParB/Sulfiredoxin"/>
    <property type="match status" value="1"/>
</dbReference>
<proteinExistence type="predicted"/>
<dbReference type="GO" id="GO:0007059">
    <property type="term" value="P:chromosome segregation"/>
    <property type="evidence" value="ECO:0007669"/>
    <property type="project" value="TreeGrafter"/>
</dbReference>
<dbReference type="Gene3D" id="1.10.10.2830">
    <property type="match status" value="1"/>
</dbReference>
<dbReference type="InterPro" id="IPR003115">
    <property type="entry name" value="ParB_N"/>
</dbReference>
<dbReference type="Pfam" id="PF02195">
    <property type="entry name" value="ParB_N"/>
    <property type="match status" value="1"/>
</dbReference>
<dbReference type="GO" id="GO:0005694">
    <property type="term" value="C:chromosome"/>
    <property type="evidence" value="ECO:0007669"/>
    <property type="project" value="TreeGrafter"/>
</dbReference>
<keyword evidence="1" id="KW-0175">Coiled coil</keyword>
<feature type="region of interest" description="Disordered" evidence="2">
    <location>
        <begin position="1"/>
        <end position="29"/>
    </location>
</feature>
<evidence type="ECO:0000259" key="3">
    <source>
        <dbReference type="SMART" id="SM00470"/>
    </source>
</evidence>
<dbReference type="Gene3D" id="3.90.1530.10">
    <property type="entry name" value="Conserved hypothetical protein from pyrococcus furiosus pfu- 392566-001, ParB domain"/>
    <property type="match status" value="1"/>
</dbReference>
<dbReference type="SUPFAM" id="SSF109709">
    <property type="entry name" value="KorB DNA-binding domain-like"/>
    <property type="match status" value="1"/>
</dbReference>
<reference evidence="4 5" key="2">
    <citation type="submission" date="2011-10" db="EMBL/GenBank/DDBJ databases">
        <title>Draft genome sequence of Candidatus Burkholderia kirkii.</title>
        <authorList>
            <person name="Carlier A.L."/>
            <person name="Eberl L."/>
        </authorList>
    </citation>
    <scope>NUCLEOTIDE SEQUENCE [LARGE SCALE GENOMIC DNA]</scope>
    <source>
        <strain evidence="4 5">UZHbot1</strain>
    </source>
</reference>
<feature type="coiled-coil region" evidence="1">
    <location>
        <begin position="39"/>
        <end position="66"/>
    </location>
</feature>
<comment type="caution">
    <text evidence="4">The sequence shown here is derived from an EMBL/GenBank/DDBJ whole genome shotgun (WGS) entry which is preliminary data.</text>
</comment>
<evidence type="ECO:0000313" key="4">
    <source>
        <dbReference type="EMBL" id="CCD38558.1"/>
    </source>
</evidence>
<gene>
    <name evidence="4" type="ORF">BKIR_c301_4982</name>
</gene>
<dbReference type="EMBL" id="CAFE01000179">
    <property type="protein sequence ID" value="CCD38558.1"/>
    <property type="molecule type" value="Genomic_DNA"/>
</dbReference>
<sequence length="324" mass="35907">MSWMKQQAEKAKSIQVTQEDQRKATETAPAAACTAPGHLMQLQATAEKQRKEIADLRIQLERASRGRRPVSRMHEVPGRRRKLTPEQYAELKANLQKFPLANPVVLEARPDGDWNINAGNNRVAIYRELGLEEIDSIVTDIDPADAERLAFFSNLFAPSLSDYEKYWHFQCLQDEADALTRQELAATVGLSDSHVSKIFAFEGLPAEAKEALIEKPERLGAEAAAHLAKAAAEGRNGAVVEAVRRLVSDAAFTQKEAVRSVQPQAAPRNIVGETLVVKVGKKSFCEITTRNGVIGVRLKAETDRVGEWAKEIQQFIESRLASKD</sequence>
<dbReference type="SMART" id="SM00470">
    <property type="entry name" value="ParB"/>
    <property type="match status" value="1"/>
</dbReference>
<dbReference type="InterPro" id="IPR050336">
    <property type="entry name" value="Chromosome_partition/occlusion"/>
</dbReference>
<accession>G4MBM9</accession>
<organism evidence="4 5">
    <name type="scientific">Candidatus Paraburkholderia kirkii UZHbot1</name>
    <dbReference type="NCBI Taxonomy" id="1055526"/>
    <lineage>
        <taxon>Bacteria</taxon>
        <taxon>Pseudomonadati</taxon>
        <taxon>Pseudomonadota</taxon>
        <taxon>Betaproteobacteria</taxon>
        <taxon>Burkholderiales</taxon>
        <taxon>Burkholderiaceae</taxon>
        <taxon>Paraburkholderia</taxon>
    </lineage>
</organism>
<protein>
    <submittedName>
        <fullName evidence="4">ParB, partition protein</fullName>
    </submittedName>
</protein>
<dbReference type="BioCyc" id="CBUR1055526:G10QW-296-MONOMER"/>
<keyword evidence="5" id="KW-1185">Reference proteome</keyword>
<evidence type="ECO:0000313" key="5">
    <source>
        <dbReference type="Proteomes" id="UP000003511"/>
    </source>
</evidence>
<feature type="domain" description="ParB-like N-terminal" evidence="3">
    <location>
        <begin position="66"/>
        <end position="155"/>
    </location>
</feature>
<dbReference type="Proteomes" id="UP000003511">
    <property type="component" value="Unassembled WGS sequence"/>
</dbReference>
<evidence type="ECO:0000256" key="1">
    <source>
        <dbReference type="SAM" id="Coils"/>
    </source>
</evidence>